<reference evidence="5 6" key="1">
    <citation type="submission" date="2011-09" db="EMBL/GenBank/DDBJ databases">
        <authorList>
            <person name="Carlier A."/>
        </authorList>
    </citation>
    <scope>NUCLEOTIDE SEQUENCE [LARGE SCALE GENOMIC DNA]</scope>
    <source>
        <strain evidence="5 6">UZHbot1</strain>
    </source>
</reference>
<dbReference type="SUPFAM" id="SSF48403">
    <property type="entry name" value="Ankyrin repeat"/>
    <property type="match status" value="1"/>
</dbReference>
<evidence type="ECO:0000313" key="6">
    <source>
        <dbReference type="Proteomes" id="UP000003511"/>
    </source>
</evidence>
<dbReference type="Pfam" id="PF12796">
    <property type="entry name" value="Ank_2"/>
    <property type="match status" value="1"/>
</dbReference>
<dbReference type="SMART" id="SM00248">
    <property type="entry name" value="ANK"/>
    <property type="match status" value="4"/>
</dbReference>
<dbReference type="Gene3D" id="1.25.40.20">
    <property type="entry name" value="Ankyrin repeat-containing domain"/>
    <property type="match status" value="1"/>
</dbReference>
<keyword evidence="2 3" id="KW-0040">ANK repeat</keyword>
<accession>G4MJ93</accession>
<dbReference type="STRING" id="1055526.BKIR_c9_5514"/>
<dbReference type="EMBL" id="CAFE01000277">
    <property type="protein sequence ID" value="CCD41222.1"/>
    <property type="molecule type" value="Genomic_DNA"/>
</dbReference>
<dbReference type="HOGENOM" id="CLU_000134_18_1_4"/>
<feature type="region of interest" description="Disordered" evidence="4">
    <location>
        <begin position="1"/>
        <end position="21"/>
    </location>
</feature>
<comment type="caution">
    <text evidence="5">The sequence shown here is derived from an EMBL/GenBank/DDBJ whole genome shotgun (WGS) entry which is preliminary data.</text>
</comment>
<feature type="repeat" description="ANK" evidence="3">
    <location>
        <begin position="56"/>
        <end position="88"/>
    </location>
</feature>
<feature type="repeat" description="ANK" evidence="3">
    <location>
        <begin position="122"/>
        <end position="154"/>
    </location>
</feature>
<dbReference type="PROSITE" id="PS50088">
    <property type="entry name" value="ANK_REPEAT"/>
    <property type="match status" value="3"/>
</dbReference>
<evidence type="ECO:0000313" key="5">
    <source>
        <dbReference type="EMBL" id="CCD41222.1"/>
    </source>
</evidence>
<dbReference type="Pfam" id="PF00023">
    <property type="entry name" value="Ank"/>
    <property type="match status" value="1"/>
</dbReference>
<reference evidence="5 6" key="2">
    <citation type="submission" date="2011-10" db="EMBL/GenBank/DDBJ databases">
        <title>Draft genome sequence of Candidatus Burkholderia kirkii.</title>
        <authorList>
            <person name="Carlier A.L."/>
            <person name="Eberl L."/>
        </authorList>
    </citation>
    <scope>NUCLEOTIDE SEQUENCE [LARGE SCALE GENOMIC DNA]</scope>
    <source>
        <strain evidence="5 6">UZHbot1</strain>
    </source>
</reference>
<protein>
    <submittedName>
        <fullName evidence="5">FOG: Ankyrin repeat</fullName>
    </submittedName>
</protein>
<evidence type="ECO:0000256" key="1">
    <source>
        <dbReference type="ARBA" id="ARBA00022737"/>
    </source>
</evidence>
<proteinExistence type="predicted"/>
<feature type="repeat" description="ANK" evidence="3">
    <location>
        <begin position="89"/>
        <end position="121"/>
    </location>
</feature>
<dbReference type="PANTHER" id="PTHR24173">
    <property type="entry name" value="ANKYRIN REPEAT CONTAINING"/>
    <property type="match status" value="1"/>
</dbReference>
<dbReference type="AlphaFoldDB" id="G4MJ93"/>
<dbReference type="PROSITE" id="PS50297">
    <property type="entry name" value="ANK_REP_REGION"/>
    <property type="match status" value="3"/>
</dbReference>
<dbReference type="InterPro" id="IPR002110">
    <property type="entry name" value="Ankyrin_rpt"/>
</dbReference>
<dbReference type="BioCyc" id="CBUR1055526:G10QW-418-MONOMER"/>
<name>G4MJ93_9BURK</name>
<gene>
    <name evidence="5" type="ORF">BKIR_c9_5514</name>
</gene>
<sequence>MQHDPNQDPAKPSSDGPDDDMIAFASEVFDVARRGDAAMLDALLSKGLPPNLRSDRGDSLVMLASYHGHADAVRVLLEHKADPDLRNDNGQTPIAGAAFKGFRDVIETLLGHGADVEGASPDGRTALMIAAMFNRVEIVELLIARGAEPDARDAAEKMGAPDTAAKLAQATNGRVIVSQDADGERLHAACGSLRSIFGIPDSIRFGSAHRDHAANGRRRARVEAIRQPIQAIR</sequence>
<dbReference type="PANTHER" id="PTHR24173:SF74">
    <property type="entry name" value="ANKYRIN REPEAT DOMAIN-CONTAINING PROTEIN 16"/>
    <property type="match status" value="1"/>
</dbReference>
<dbReference type="Proteomes" id="UP000003511">
    <property type="component" value="Unassembled WGS sequence"/>
</dbReference>
<evidence type="ECO:0000256" key="2">
    <source>
        <dbReference type="ARBA" id="ARBA00023043"/>
    </source>
</evidence>
<evidence type="ECO:0000256" key="3">
    <source>
        <dbReference type="PROSITE-ProRule" id="PRU00023"/>
    </source>
</evidence>
<keyword evidence="1" id="KW-0677">Repeat</keyword>
<organism evidence="5 6">
    <name type="scientific">Candidatus Paraburkholderia kirkii UZHbot1</name>
    <dbReference type="NCBI Taxonomy" id="1055526"/>
    <lineage>
        <taxon>Bacteria</taxon>
        <taxon>Pseudomonadati</taxon>
        <taxon>Pseudomonadota</taxon>
        <taxon>Betaproteobacteria</taxon>
        <taxon>Burkholderiales</taxon>
        <taxon>Burkholderiaceae</taxon>
        <taxon>Paraburkholderia</taxon>
    </lineage>
</organism>
<keyword evidence="6" id="KW-1185">Reference proteome</keyword>
<evidence type="ECO:0000256" key="4">
    <source>
        <dbReference type="SAM" id="MobiDB-lite"/>
    </source>
</evidence>
<dbReference type="InterPro" id="IPR036770">
    <property type="entry name" value="Ankyrin_rpt-contain_sf"/>
</dbReference>